<organism evidence="2 3">
    <name type="scientific">Phenylobacterium haematophilum</name>
    <dbReference type="NCBI Taxonomy" id="98513"/>
    <lineage>
        <taxon>Bacteria</taxon>
        <taxon>Pseudomonadati</taxon>
        <taxon>Pseudomonadota</taxon>
        <taxon>Alphaproteobacteria</taxon>
        <taxon>Caulobacterales</taxon>
        <taxon>Caulobacteraceae</taxon>
        <taxon>Phenylobacterium</taxon>
    </lineage>
</organism>
<accession>A0A839ZYB3</accession>
<protein>
    <submittedName>
        <fullName evidence="2">Type VI protein secretion system component VasK</fullName>
    </submittedName>
</protein>
<sequence length="91" mass="9877">MLRELAPRLLLMAAPFVIWFVWREVALRTGRPMGSTPWTWLVAIAGGLLAVSLLATGLFHGDNRGETYVPAEVEAGGHVAPGHFEKKAPAK</sequence>
<keyword evidence="1" id="KW-0472">Membrane</keyword>
<name>A0A839ZYB3_9CAUL</name>
<gene>
    <name evidence="2" type="ORF">GGQ61_002073</name>
</gene>
<reference evidence="2 3" key="1">
    <citation type="submission" date="2020-08" db="EMBL/GenBank/DDBJ databases">
        <title>Genomic Encyclopedia of Type Strains, Phase IV (KMG-IV): sequencing the most valuable type-strain genomes for metagenomic binning, comparative biology and taxonomic classification.</title>
        <authorList>
            <person name="Goeker M."/>
        </authorList>
    </citation>
    <scope>NUCLEOTIDE SEQUENCE [LARGE SCALE GENOMIC DNA]</scope>
    <source>
        <strain evidence="2 3">DSM 21793</strain>
    </source>
</reference>
<dbReference type="RefSeq" id="WP_183772147.1">
    <property type="nucleotide sequence ID" value="NZ_JACIDK010000002.1"/>
</dbReference>
<evidence type="ECO:0000313" key="3">
    <source>
        <dbReference type="Proteomes" id="UP000530564"/>
    </source>
</evidence>
<feature type="transmembrane region" description="Helical" evidence="1">
    <location>
        <begin position="38"/>
        <end position="59"/>
    </location>
</feature>
<evidence type="ECO:0000256" key="1">
    <source>
        <dbReference type="SAM" id="Phobius"/>
    </source>
</evidence>
<proteinExistence type="predicted"/>
<comment type="caution">
    <text evidence="2">The sequence shown here is derived from an EMBL/GenBank/DDBJ whole genome shotgun (WGS) entry which is preliminary data.</text>
</comment>
<keyword evidence="1" id="KW-1133">Transmembrane helix</keyword>
<keyword evidence="3" id="KW-1185">Reference proteome</keyword>
<dbReference type="Proteomes" id="UP000530564">
    <property type="component" value="Unassembled WGS sequence"/>
</dbReference>
<dbReference type="EMBL" id="JACIDK010000002">
    <property type="protein sequence ID" value="MBB3891356.1"/>
    <property type="molecule type" value="Genomic_DNA"/>
</dbReference>
<keyword evidence="1" id="KW-0812">Transmembrane</keyword>
<dbReference type="AlphaFoldDB" id="A0A839ZYB3"/>
<feature type="transmembrane region" description="Helical" evidence="1">
    <location>
        <begin position="6"/>
        <end position="26"/>
    </location>
</feature>
<evidence type="ECO:0000313" key="2">
    <source>
        <dbReference type="EMBL" id="MBB3891356.1"/>
    </source>
</evidence>